<dbReference type="InterPro" id="IPR036691">
    <property type="entry name" value="Endo/exonu/phosph_ase_sf"/>
</dbReference>
<reference evidence="5 6" key="1">
    <citation type="submission" date="2018-05" db="EMBL/GenBank/DDBJ databases">
        <title>Genetic diversity of glacier-inhabiting Cryobacterium bacteria in China and description of Cryobacterium mengkeensis sp. nov. and Arthrobacter glacialis sp. nov.</title>
        <authorList>
            <person name="Liu Q."/>
            <person name="Xin Y.-H."/>
        </authorList>
    </citation>
    <scope>NUCLEOTIDE SEQUENCE [LARGE SCALE GENOMIC DNA]</scope>
    <source>
        <strain evidence="5 6">GP3</strain>
    </source>
</reference>
<dbReference type="SUPFAM" id="SSF56219">
    <property type="entry name" value="DNase I-like"/>
    <property type="match status" value="1"/>
</dbReference>
<dbReference type="PANTHER" id="PTHR12121">
    <property type="entry name" value="CARBON CATABOLITE REPRESSOR PROTEIN 4"/>
    <property type="match status" value="1"/>
</dbReference>
<dbReference type="InterPro" id="IPR013783">
    <property type="entry name" value="Ig-like_fold"/>
</dbReference>
<dbReference type="Pfam" id="PF03372">
    <property type="entry name" value="Exo_endo_phos"/>
    <property type="match status" value="1"/>
</dbReference>
<feature type="signal peptide" evidence="3">
    <location>
        <begin position="1"/>
        <end position="33"/>
    </location>
</feature>
<dbReference type="PROSITE" id="PS50853">
    <property type="entry name" value="FN3"/>
    <property type="match status" value="1"/>
</dbReference>
<keyword evidence="2" id="KW-0119">Carbohydrate metabolism</keyword>
<proteinExistence type="predicted"/>
<dbReference type="InterPro" id="IPR005135">
    <property type="entry name" value="Endo/exonuclease/phosphatase"/>
</dbReference>
<name>A0A2V3DQ05_9MICC</name>
<dbReference type="GO" id="GO:0016798">
    <property type="term" value="F:hydrolase activity, acting on glycosyl bonds"/>
    <property type="evidence" value="ECO:0007669"/>
    <property type="project" value="UniProtKB-KW"/>
</dbReference>
<dbReference type="OrthoDB" id="4921630at2"/>
<dbReference type="PANTHER" id="PTHR12121:SF36">
    <property type="entry name" value="ENDONUCLEASE_EXONUCLEASE_PHOSPHATASE DOMAIN-CONTAINING PROTEIN"/>
    <property type="match status" value="1"/>
</dbReference>
<keyword evidence="3" id="KW-0732">Signal</keyword>
<dbReference type="EMBL" id="QHLZ01000014">
    <property type="protein sequence ID" value="PXA64224.1"/>
    <property type="molecule type" value="Genomic_DNA"/>
</dbReference>
<dbReference type="InterPro" id="IPR050410">
    <property type="entry name" value="CCR4/nocturin_mRNA_transcr"/>
</dbReference>
<evidence type="ECO:0000256" key="2">
    <source>
        <dbReference type="ARBA" id="ARBA00023326"/>
    </source>
</evidence>
<accession>A0A2V3DQ05</accession>
<dbReference type="Proteomes" id="UP000246303">
    <property type="component" value="Unassembled WGS sequence"/>
</dbReference>
<dbReference type="SUPFAM" id="SSF49265">
    <property type="entry name" value="Fibronectin type III"/>
    <property type="match status" value="1"/>
</dbReference>
<dbReference type="Pfam" id="PF00041">
    <property type="entry name" value="fn3"/>
    <property type="match status" value="1"/>
</dbReference>
<keyword evidence="6" id="KW-1185">Reference proteome</keyword>
<evidence type="ECO:0000313" key="5">
    <source>
        <dbReference type="EMBL" id="PXA64224.1"/>
    </source>
</evidence>
<dbReference type="InterPro" id="IPR003961">
    <property type="entry name" value="FN3_dom"/>
</dbReference>
<feature type="chain" id="PRO_5015858647" description="Fibronectin type-III domain-containing protein" evidence="3">
    <location>
        <begin position="34"/>
        <end position="452"/>
    </location>
</feature>
<evidence type="ECO:0000256" key="3">
    <source>
        <dbReference type="SAM" id="SignalP"/>
    </source>
</evidence>
<sequence>MQLSRILQNSRLFFAVLVAVLLVVSGTALPTMAATVEVDKTYDPPSGLNSPVQTPTSVTLSWRTVGTSVSYRVWQSKNSDMSDGVFTDTHTGNKREIRGLIPATTYYFRVRVIAADGTSLSPYSPPASFKTNISPPAPPPMTSPLRMASYNVKCADYCLGGLSWEQRRTAVVSTIIGQKPDVIGFQEAAQTWLKSETRPNGLAQFEDLQQRLQAAGMPYRLASSMRNNCVLSSNPGKCVYKNQGASKGTKIMFNSDNIDFVSSGSLLLPNSTTADERYLAWAFLKQKKTGKTFIFADTHLNQNASSSGSTARLNQTKAIVVQLTKLNTKNLPVVIVGDMNSNNFTTPTNIPYDVLTAAGYVDPLGNTYREVLPSSDATVEKRIRANYNSYNGLALKAPSRAANENGSYVDYIFTSKMRVGAWETVVNIDANGQFRGVIPSDHNMIRADVQLP</sequence>
<dbReference type="Gene3D" id="2.60.40.10">
    <property type="entry name" value="Immunoglobulins"/>
    <property type="match status" value="1"/>
</dbReference>
<evidence type="ECO:0000256" key="1">
    <source>
        <dbReference type="ARBA" id="ARBA00023295"/>
    </source>
</evidence>
<dbReference type="Gene3D" id="3.60.10.10">
    <property type="entry name" value="Endonuclease/exonuclease/phosphatase"/>
    <property type="match status" value="1"/>
</dbReference>
<keyword evidence="2" id="KW-0624">Polysaccharide degradation</keyword>
<dbReference type="GO" id="GO:0000272">
    <property type="term" value="P:polysaccharide catabolic process"/>
    <property type="evidence" value="ECO:0007669"/>
    <property type="project" value="UniProtKB-KW"/>
</dbReference>
<protein>
    <recommendedName>
        <fullName evidence="4">Fibronectin type-III domain-containing protein</fullName>
    </recommendedName>
</protein>
<evidence type="ECO:0000259" key="4">
    <source>
        <dbReference type="PROSITE" id="PS50853"/>
    </source>
</evidence>
<feature type="domain" description="Fibronectin type-III" evidence="4">
    <location>
        <begin position="44"/>
        <end position="134"/>
    </location>
</feature>
<keyword evidence="1" id="KW-0378">Hydrolase</keyword>
<dbReference type="CDD" id="cd00063">
    <property type="entry name" value="FN3"/>
    <property type="match status" value="1"/>
</dbReference>
<dbReference type="SMART" id="SM00060">
    <property type="entry name" value="FN3"/>
    <property type="match status" value="1"/>
</dbReference>
<organism evidence="5 6">
    <name type="scientific">Arthrobacter psychrochitiniphilus</name>
    <dbReference type="NCBI Taxonomy" id="291045"/>
    <lineage>
        <taxon>Bacteria</taxon>
        <taxon>Bacillati</taxon>
        <taxon>Actinomycetota</taxon>
        <taxon>Actinomycetes</taxon>
        <taxon>Micrococcales</taxon>
        <taxon>Micrococcaceae</taxon>
        <taxon>Arthrobacter</taxon>
    </lineage>
</organism>
<dbReference type="GO" id="GO:0000175">
    <property type="term" value="F:3'-5'-RNA exonuclease activity"/>
    <property type="evidence" value="ECO:0007669"/>
    <property type="project" value="TreeGrafter"/>
</dbReference>
<gene>
    <name evidence="5" type="ORF">CVS29_16510</name>
</gene>
<evidence type="ECO:0000313" key="6">
    <source>
        <dbReference type="Proteomes" id="UP000246303"/>
    </source>
</evidence>
<dbReference type="InterPro" id="IPR036116">
    <property type="entry name" value="FN3_sf"/>
</dbReference>
<keyword evidence="1" id="KW-0326">Glycosidase</keyword>
<dbReference type="RefSeq" id="WP_110107514.1">
    <property type="nucleotide sequence ID" value="NZ_JACBZZ010000001.1"/>
</dbReference>
<dbReference type="AlphaFoldDB" id="A0A2V3DQ05"/>
<comment type="caution">
    <text evidence="5">The sequence shown here is derived from an EMBL/GenBank/DDBJ whole genome shotgun (WGS) entry which is preliminary data.</text>
</comment>